<organism evidence="1 2">
    <name type="scientific">Chryseobacterium mucoviscidosis</name>
    <dbReference type="NCBI Taxonomy" id="1945581"/>
    <lineage>
        <taxon>Bacteria</taxon>
        <taxon>Pseudomonadati</taxon>
        <taxon>Bacteroidota</taxon>
        <taxon>Flavobacteriia</taxon>
        <taxon>Flavobacteriales</taxon>
        <taxon>Weeksellaceae</taxon>
        <taxon>Chryseobacterium group</taxon>
        <taxon>Chryseobacterium</taxon>
    </lineage>
</organism>
<dbReference type="EMBL" id="MVAG01000128">
    <property type="protein sequence ID" value="OVE55511.1"/>
    <property type="molecule type" value="Genomic_DNA"/>
</dbReference>
<keyword evidence="2" id="KW-1185">Reference proteome</keyword>
<protein>
    <submittedName>
        <fullName evidence="1">Uncharacterized protein</fullName>
    </submittedName>
</protein>
<evidence type="ECO:0000313" key="2">
    <source>
        <dbReference type="Proteomes" id="UP000196355"/>
    </source>
</evidence>
<gene>
    <name evidence="1" type="ORF">B0E34_14860</name>
</gene>
<reference evidence="2" key="1">
    <citation type="submission" date="2017-02" db="EMBL/GenBank/DDBJ databases">
        <authorList>
            <person name="Tetz G."/>
            <person name="Tetz V."/>
        </authorList>
    </citation>
    <scope>NUCLEOTIDE SEQUENCE [LARGE SCALE GENOMIC DNA]</scope>
    <source>
        <strain evidence="2">VT16-26</strain>
    </source>
</reference>
<sequence>MEKEHVSFKKIKDFFSLQTFEILYIDRIKCFAYFAVKFIIGLNKLDIKILNVSYLFNNSYFSGKVNNGNPEI</sequence>
<name>A0A202BVL4_9FLAO</name>
<proteinExistence type="predicted"/>
<dbReference type="AlphaFoldDB" id="A0A202BVL4"/>
<evidence type="ECO:0000313" key="1">
    <source>
        <dbReference type="EMBL" id="OVE55511.1"/>
    </source>
</evidence>
<accession>A0A202BVL4</accession>
<comment type="caution">
    <text evidence="1">The sequence shown here is derived from an EMBL/GenBank/DDBJ whole genome shotgun (WGS) entry which is preliminary data.</text>
</comment>
<dbReference type="Proteomes" id="UP000196355">
    <property type="component" value="Unassembled WGS sequence"/>
</dbReference>